<feature type="coiled-coil region" evidence="1">
    <location>
        <begin position="10"/>
        <end position="37"/>
    </location>
</feature>
<gene>
    <name evidence="3" type="ORF">GBAR_LOCUS13933</name>
</gene>
<keyword evidence="4" id="KW-1185">Reference proteome</keyword>
<dbReference type="InterPro" id="IPR045817">
    <property type="entry name" value="OPA1_C"/>
</dbReference>
<proteinExistence type="predicted"/>
<evidence type="ECO:0000313" key="4">
    <source>
        <dbReference type="Proteomes" id="UP001174909"/>
    </source>
</evidence>
<accession>A0AA35WP00</accession>
<keyword evidence="1" id="KW-0175">Coiled coil</keyword>
<comment type="caution">
    <text evidence="3">The sequence shown here is derived from an EMBL/GenBank/DDBJ whole genome shotgun (WGS) entry which is preliminary data.</text>
</comment>
<evidence type="ECO:0000313" key="3">
    <source>
        <dbReference type="EMBL" id="CAI8023876.1"/>
    </source>
</evidence>
<reference evidence="3" key="1">
    <citation type="submission" date="2023-03" db="EMBL/GenBank/DDBJ databases">
        <authorList>
            <person name="Steffen K."/>
            <person name="Cardenas P."/>
        </authorList>
    </citation>
    <scope>NUCLEOTIDE SEQUENCE</scope>
</reference>
<dbReference type="Proteomes" id="UP001174909">
    <property type="component" value="Unassembled WGS sequence"/>
</dbReference>
<evidence type="ECO:0000259" key="2">
    <source>
        <dbReference type="Pfam" id="PF19434"/>
    </source>
</evidence>
<organism evidence="3 4">
    <name type="scientific">Geodia barretti</name>
    <name type="common">Barrett's horny sponge</name>
    <dbReference type="NCBI Taxonomy" id="519541"/>
    <lineage>
        <taxon>Eukaryota</taxon>
        <taxon>Metazoa</taxon>
        <taxon>Porifera</taxon>
        <taxon>Demospongiae</taxon>
        <taxon>Heteroscleromorpha</taxon>
        <taxon>Tetractinellida</taxon>
        <taxon>Astrophorina</taxon>
        <taxon>Geodiidae</taxon>
        <taxon>Geodia</taxon>
    </lineage>
</organism>
<protein>
    <submittedName>
        <fullName evidence="3">Dynamin-like 120 kDa protein, mitochondrial</fullName>
    </submittedName>
</protein>
<feature type="domain" description="Dynamin-like GTPase OPA1 C-terminal" evidence="2">
    <location>
        <begin position="1"/>
        <end position="73"/>
    </location>
</feature>
<evidence type="ECO:0000256" key="1">
    <source>
        <dbReference type="SAM" id="Coils"/>
    </source>
</evidence>
<dbReference type="EMBL" id="CASHTH010002040">
    <property type="protein sequence ID" value="CAI8023876.1"/>
    <property type="molecule type" value="Genomic_DNA"/>
</dbReference>
<dbReference type="Pfam" id="PF19434">
    <property type="entry name" value="OPA1_C"/>
    <property type="match status" value="1"/>
</dbReference>
<dbReference type="AlphaFoldDB" id="A0AA35WP00"/>
<name>A0AA35WP00_GEOBA</name>
<sequence>MKSSSHTLRVQILDREVRQLEQQIKSILDSIAVSEERKKGLIRGDAVDKAEQLKQVRMIQEKLDTFREALAKQQKGHSPK</sequence>